<protein>
    <submittedName>
        <fullName evidence="3">Uncharacterized protein</fullName>
    </submittedName>
</protein>
<gene>
    <name evidence="3" type="ORF">DBV39_06790</name>
</gene>
<sequence>MRSISRRFGVAPILASSLIAASAGLALPAVADAQGTGQTPETSSGVISKTPGNPSTSSTGSGSVSSSGIQRREQSRSGAGRYPKGRYETGRYGDPHGMYSPWVPADIPASNQADRIVPSGSVFHNTFEVWRLPGGERMGMLGSNLLFDVHENLRLGVGTYGALTGNRGGFITLGFAGEARQEVSESWQLNGGLFVGAGGGAGGLELAGGGFMFRASGGLTYKMGRLGNIGVGVSWVTFPTGSVKSVQPYIMYEYPFYTALTKGWPKGNLGPKGGLMAPANRQEFAVGWTGYKIPSSVKNSGGGVQNDTMQLVGAKWTSYLDDRWFMTVGADGAFAGDSAGYMQILGGLGYRIPLGESTGLKVYVNAGPAGGGAVATGGGLIYGGGIALQQMITDRWALELALGGMKAGSGDFKAMQLGLNLSYVFGTPRIARGDQPLVNLSSYRASPVRIRALNQTYLKADDNWRTQSTNSPVNNMGVALDYFINRNLYVTGQGLAAYTGDAGAYMTGLLGLGVQADLSSKWFLTAEALVGAGGGGSLATGNGSVWQVNAGIGYRITDNLAFTLTGGRIQAPTGDFKANVIGAALSYRFGVVTK</sequence>
<accession>A0A2R4XI17</accession>
<keyword evidence="2" id="KW-0732">Signal</keyword>
<dbReference type="AlphaFoldDB" id="A0A2R4XI17"/>
<feature type="signal peptide" evidence="2">
    <location>
        <begin position="1"/>
        <end position="31"/>
    </location>
</feature>
<feature type="region of interest" description="Disordered" evidence="1">
    <location>
        <begin position="34"/>
        <end position="93"/>
    </location>
</feature>
<evidence type="ECO:0000256" key="1">
    <source>
        <dbReference type="SAM" id="MobiDB-lite"/>
    </source>
</evidence>
<evidence type="ECO:0000256" key="2">
    <source>
        <dbReference type="SAM" id="SignalP"/>
    </source>
</evidence>
<reference evidence="3 4" key="1">
    <citation type="submission" date="2018-04" db="EMBL/GenBank/DDBJ databases">
        <title>Bordetella sp. HZ20 isolated from seawater.</title>
        <authorList>
            <person name="Sun C."/>
        </authorList>
    </citation>
    <scope>NUCLEOTIDE SEQUENCE [LARGE SCALE GENOMIC DNA]</scope>
    <source>
        <strain evidence="3 4">HZ20</strain>
    </source>
</reference>
<evidence type="ECO:0000313" key="4">
    <source>
        <dbReference type="Proteomes" id="UP000244571"/>
    </source>
</evidence>
<feature type="compositionally biased region" description="Polar residues" evidence="1">
    <location>
        <begin position="35"/>
        <end position="54"/>
    </location>
</feature>
<organism evidence="3 4">
    <name type="scientific">Orrella marina</name>
    <dbReference type="NCBI Taxonomy" id="2163011"/>
    <lineage>
        <taxon>Bacteria</taxon>
        <taxon>Pseudomonadati</taxon>
        <taxon>Pseudomonadota</taxon>
        <taxon>Betaproteobacteria</taxon>
        <taxon>Burkholderiales</taxon>
        <taxon>Alcaligenaceae</taxon>
        <taxon>Orrella</taxon>
    </lineage>
</organism>
<feature type="chain" id="PRO_5015355247" evidence="2">
    <location>
        <begin position="32"/>
        <end position="594"/>
    </location>
</feature>
<dbReference type="KEGG" id="boz:DBV39_06790"/>
<dbReference type="Proteomes" id="UP000244571">
    <property type="component" value="Chromosome"/>
</dbReference>
<evidence type="ECO:0000313" key="3">
    <source>
        <dbReference type="EMBL" id="AWB33462.1"/>
    </source>
</evidence>
<proteinExistence type="predicted"/>
<name>A0A2R4XI17_9BURK</name>
<feature type="compositionally biased region" description="Low complexity" evidence="1">
    <location>
        <begin position="55"/>
        <end position="68"/>
    </location>
</feature>
<keyword evidence="4" id="KW-1185">Reference proteome</keyword>
<dbReference type="EMBL" id="CP028901">
    <property type="protein sequence ID" value="AWB33462.1"/>
    <property type="molecule type" value="Genomic_DNA"/>
</dbReference>